<keyword evidence="3" id="KW-1185">Reference proteome</keyword>
<gene>
    <name evidence="2" type="ORF">ACFO4E_26665</name>
</gene>
<dbReference type="Pfam" id="PF11575">
    <property type="entry name" value="FhuF_C"/>
    <property type="match status" value="1"/>
</dbReference>
<evidence type="ECO:0000313" key="2">
    <source>
        <dbReference type="EMBL" id="MFC4565456.1"/>
    </source>
</evidence>
<evidence type="ECO:0000313" key="3">
    <source>
        <dbReference type="Proteomes" id="UP001595923"/>
    </source>
</evidence>
<organism evidence="2 3">
    <name type="scientific">Nocardiopsis mangrovi</name>
    <dbReference type="NCBI Taxonomy" id="1179818"/>
    <lineage>
        <taxon>Bacteria</taxon>
        <taxon>Bacillati</taxon>
        <taxon>Actinomycetota</taxon>
        <taxon>Actinomycetes</taxon>
        <taxon>Streptosporangiales</taxon>
        <taxon>Nocardiopsidaceae</taxon>
        <taxon>Nocardiopsis</taxon>
    </lineage>
</organism>
<proteinExistence type="predicted"/>
<sequence>MGDQLARAVLADVGAVNMFFAVEPECDGPGWVPVGELGRRADLLAGEVAAVRTALAGASGCPIERVEERVAASLFYQGLASRLLSPVVAAAVAHWRIPDPAGLHWRPDRRGPLVFALGEGTALLPVAAARDADGSGPGSGAPPGDAAALVAERVVDGLLAPVGTALRALLPVAERLLWGNAASALAGAVRSLAEARPALAADARALTAELLARPPLAGLGSVGPAPGHRFTRTTCCLYYRLPSGGVCGDCALAPAAPRRRSAGR</sequence>
<protein>
    <submittedName>
        <fullName evidence="2">(2Fe-2S)-binding protein</fullName>
    </submittedName>
</protein>
<dbReference type="Proteomes" id="UP001595923">
    <property type="component" value="Unassembled WGS sequence"/>
</dbReference>
<dbReference type="RefSeq" id="WP_378579428.1">
    <property type="nucleotide sequence ID" value="NZ_JBHSFQ010000038.1"/>
</dbReference>
<dbReference type="EMBL" id="JBHSFQ010000038">
    <property type="protein sequence ID" value="MFC4565456.1"/>
    <property type="molecule type" value="Genomic_DNA"/>
</dbReference>
<accession>A0ABV9E2T9</accession>
<comment type="caution">
    <text evidence="2">The sequence shown here is derived from an EMBL/GenBank/DDBJ whole genome shotgun (WGS) entry which is preliminary data.</text>
</comment>
<feature type="domain" description="Ferric siderophore reductase C-terminal" evidence="1">
    <location>
        <begin position="232"/>
        <end position="252"/>
    </location>
</feature>
<dbReference type="InterPro" id="IPR024726">
    <property type="entry name" value="FhuF_C"/>
</dbReference>
<reference evidence="3" key="1">
    <citation type="journal article" date="2019" name="Int. J. Syst. Evol. Microbiol.">
        <title>The Global Catalogue of Microorganisms (GCM) 10K type strain sequencing project: providing services to taxonomists for standard genome sequencing and annotation.</title>
        <authorList>
            <consortium name="The Broad Institute Genomics Platform"/>
            <consortium name="The Broad Institute Genome Sequencing Center for Infectious Disease"/>
            <person name="Wu L."/>
            <person name="Ma J."/>
        </authorList>
    </citation>
    <scope>NUCLEOTIDE SEQUENCE [LARGE SCALE GENOMIC DNA]</scope>
    <source>
        <strain evidence="3">XZYJ18</strain>
    </source>
</reference>
<evidence type="ECO:0000259" key="1">
    <source>
        <dbReference type="Pfam" id="PF11575"/>
    </source>
</evidence>
<name>A0ABV9E2T9_9ACTN</name>